<proteinExistence type="predicted"/>
<evidence type="ECO:0000313" key="3">
    <source>
        <dbReference type="Proteomes" id="UP000682843"/>
    </source>
</evidence>
<keyword evidence="3" id="KW-1185">Reference proteome</keyword>
<accession>A0ABX8AAH4</accession>
<dbReference type="RefSeq" id="WP_211908271.1">
    <property type="nucleotide sequence ID" value="NZ_CP036498.1"/>
</dbReference>
<evidence type="ECO:0000256" key="1">
    <source>
        <dbReference type="SAM" id="MobiDB-lite"/>
    </source>
</evidence>
<sequence length="73" mass="7876">MAEKFDPAPHDKYAEGVKEAAKADRKTSEDLKAGLDGTFPASDPVSATQPDKSKHDADQDPSLWTKITGVFKS</sequence>
<organism evidence="2 3">
    <name type="scientific">Tardiphaga alba</name>
    <dbReference type="NCBI Taxonomy" id="340268"/>
    <lineage>
        <taxon>Bacteria</taxon>
        <taxon>Pseudomonadati</taxon>
        <taxon>Pseudomonadota</taxon>
        <taxon>Alphaproteobacteria</taxon>
        <taxon>Hyphomicrobiales</taxon>
        <taxon>Nitrobacteraceae</taxon>
        <taxon>Tardiphaga</taxon>
    </lineage>
</organism>
<feature type="region of interest" description="Disordered" evidence="1">
    <location>
        <begin position="1"/>
        <end position="73"/>
    </location>
</feature>
<dbReference type="EMBL" id="CP036498">
    <property type="protein sequence ID" value="QUS40001.1"/>
    <property type="molecule type" value="Genomic_DNA"/>
</dbReference>
<name>A0ABX8AAH4_9BRAD</name>
<evidence type="ECO:0008006" key="4">
    <source>
        <dbReference type="Google" id="ProtNLM"/>
    </source>
</evidence>
<evidence type="ECO:0000313" key="2">
    <source>
        <dbReference type="EMBL" id="QUS40001.1"/>
    </source>
</evidence>
<gene>
    <name evidence="2" type="ORF">RPMA_15065</name>
</gene>
<dbReference type="Proteomes" id="UP000682843">
    <property type="component" value="Chromosome"/>
</dbReference>
<protein>
    <recommendedName>
        <fullName evidence="4">Antitoxin protein of toxin-antitoxin system</fullName>
    </recommendedName>
</protein>
<reference evidence="2 3" key="1">
    <citation type="submission" date="2019-02" db="EMBL/GenBank/DDBJ databases">
        <title>Emended description of the genus Rhodopseudomonas and description of Rhodopseudomonas albus sp. nov., a non-phototrophic, heavy-metal-tolerant bacterium isolated from garden soil.</title>
        <authorList>
            <person name="Bao Z."/>
            <person name="Cao W.W."/>
            <person name="Sato Y."/>
            <person name="Nishizawa T."/>
            <person name="Zhao J."/>
            <person name="Guo Y."/>
            <person name="Ohta H."/>
        </authorList>
    </citation>
    <scope>NUCLEOTIDE SEQUENCE [LARGE SCALE GENOMIC DNA]</scope>
    <source>
        <strain evidence="2 3">SK50-23</strain>
    </source>
</reference>
<feature type="compositionally biased region" description="Basic and acidic residues" evidence="1">
    <location>
        <begin position="1"/>
        <end position="33"/>
    </location>
</feature>